<keyword evidence="3" id="KW-1185">Reference proteome</keyword>
<dbReference type="OrthoDB" id="68575at2759"/>
<dbReference type="Gene3D" id="1.10.405.20">
    <property type="match status" value="1"/>
</dbReference>
<evidence type="ECO:0000256" key="1">
    <source>
        <dbReference type="SAM" id="SignalP"/>
    </source>
</evidence>
<organism evidence="2 3">
    <name type="scientific">Cylindrodendrum hubeiense</name>
    <dbReference type="NCBI Taxonomy" id="595255"/>
    <lineage>
        <taxon>Eukaryota</taxon>
        <taxon>Fungi</taxon>
        <taxon>Dikarya</taxon>
        <taxon>Ascomycota</taxon>
        <taxon>Pezizomycotina</taxon>
        <taxon>Sordariomycetes</taxon>
        <taxon>Hypocreomycetidae</taxon>
        <taxon>Hypocreales</taxon>
        <taxon>Nectriaceae</taxon>
        <taxon>Cylindrodendrum</taxon>
    </lineage>
</organism>
<accession>A0A9P5LIU0</accession>
<evidence type="ECO:0000313" key="2">
    <source>
        <dbReference type="EMBL" id="KAF7554646.1"/>
    </source>
</evidence>
<reference evidence="2" key="1">
    <citation type="submission" date="2020-03" db="EMBL/GenBank/DDBJ databases">
        <title>Draft Genome Sequence of Cylindrodendrum hubeiense.</title>
        <authorList>
            <person name="Buettner E."/>
            <person name="Kellner H."/>
        </authorList>
    </citation>
    <scope>NUCLEOTIDE SEQUENCE</scope>
    <source>
        <strain evidence="2">IHI 201604</strain>
    </source>
</reference>
<dbReference type="Proteomes" id="UP000722485">
    <property type="component" value="Unassembled WGS sequence"/>
</dbReference>
<sequence>MMRLSHLRFAIWASCLSHVTASSCKAPIPSIEVDVAIIGGGSSGIHAAIQLKDAGASVLVIEKKSQIGGHAETYTNPDTGIPANVGVVVFEDTKIVQTYFDRLGVATTKINPSASATQSKSYDFSLGFPIPAQSAAEAGAAQQAIANAIGAYSQNVLSKYSWIDQGYLIPEPIPEELTLPFAQFAQKYNFSALLPVMSQFNWYPGNISTIPAIYGIKNFGPGLLSSFTGEFIIPASGDTRSLYRAAATELGDSVLLNSTILHVDRQHKSYVSLIVQQPNQPPKHIKARKLIVAAPQTLKNIGSFDLSTQEHKLFSKFFSIGYVAGVANIPGLNGSLLNVGALTPYNTPVIPGSNGYQSSGSPNQFLLGVAFDNSDYTQADAEAVIRRELQTLAAVGAVPADSSQKVTFPYISDHAPFNLRVSSNEIGAGFYNELLSLEGSRNTYWTGAAFAGHNSGLIWNWNEGTVLPALKKDLGL</sequence>
<dbReference type="Pfam" id="PF13450">
    <property type="entry name" value="NAD_binding_8"/>
    <property type="match status" value="1"/>
</dbReference>
<gene>
    <name evidence="2" type="ORF">G7Z17_g2791</name>
</gene>
<evidence type="ECO:0000313" key="3">
    <source>
        <dbReference type="Proteomes" id="UP000722485"/>
    </source>
</evidence>
<dbReference type="PANTHER" id="PTHR43563">
    <property type="entry name" value="AMINE OXIDASE"/>
    <property type="match status" value="1"/>
</dbReference>
<dbReference type="GO" id="GO:0016491">
    <property type="term" value="F:oxidoreductase activity"/>
    <property type="evidence" value="ECO:0007669"/>
    <property type="project" value="UniProtKB-ARBA"/>
</dbReference>
<feature type="signal peptide" evidence="1">
    <location>
        <begin position="1"/>
        <end position="21"/>
    </location>
</feature>
<dbReference type="PANTHER" id="PTHR43563:SF1">
    <property type="entry name" value="AMINE OXIDASE [FLAVIN-CONTAINING] B"/>
    <property type="match status" value="1"/>
</dbReference>
<dbReference type="AlphaFoldDB" id="A0A9P5LIU0"/>
<dbReference type="InterPro" id="IPR036188">
    <property type="entry name" value="FAD/NAD-bd_sf"/>
</dbReference>
<feature type="chain" id="PRO_5040289994" evidence="1">
    <location>
        <begin position="22"/>
        <end position="476"/>
    </location>
</feature>
<dbReference type="InterPro" id="IPR050703">
    <property type="entry name" value="Flavin_MAO"/>
</dbReference>
<protein>
    <submittedName>
        <fullName evidence="2">Uncharacterized protein</fullName>
    </submittedName>
</protein>
<dbReference type="Gene3D" id="3.30.70.1990">
    <property type="match status" value="1"/>
</dbReference>
<comment type="caution">
    <text evidence="2">The sequence shown here is derived from an EMBL/GenBank/DDBJ whole genome shotgun (WGS) entry which is preliminary data.</text>
</comment>
<proteinExistence type="predicted"/>
<dbReference type="Gene3D" id="3.50.50.60">
    <property type="entry name" value="FAD/NAD(P)-binding domain"/>
    <property type="match status" value="1"/>
</dbReference>
<name>A0A9P5LIU0_9HYPO</name>
<keyword evidence="1" id="KW-0732">Signal</keyword>
<dbReference type="PROSITE" id="PS51257">
    <property type="entry name" value="PROKAR_LIPOPROTEIN"/>
    <property type="match status" value="1"/>
</dbReference>
<dbReference type="EMBL" id="JAANBB010000030">
    <property type="protein sequence ID" value="KAF7554646.1"/>
    <property type="molecule type" value="Genomic_DNA"/>
</dbReference>
<dbReference type="SUPFAM" id="SSF51905">
    <property type="entry name" value="FAD/NAD(P)-binding domain"/>
    <property type="match status" value="1"/>
</dbReference>